<keyword evidence="2" id="KW-0808">Transferase</keyword>
<dbReference type="Gene3D" id="3.20.20.70">
    <property type="entry name" value="Aldolase class I"/>
    <property type="match status" value="1"/>
</dbReference>
<dbReference type="GO" id="GO:0043720">
    <property type="term" value="F:3-keto-5-aminohexanoate cleavage activity"/>
    <property type="evidence" value="ECO:0007669"/>
    <property type="project" value="InterPro"/>
</dbReference>
<evidence type="ECO:0000256" key="2">
    <source>
        <dbReference type="ARBA" id="ARBA00022679"/>
    </source>
</evidence>
<organism evidence="6">
    <name type="scientific">unidentified</name>
    <dbReference type="NCBI Taxonomy" id="32644"/>
    <lineage>
        <taxon>unclassified sequences</taxon>
    </lineage>
</organism>
<dbReference type="PANTHER" id="PTHR37418">
    <property type="entry name" value="3-KETO-5-AMINOHEXANOATE CLEAVAGE ENZYME-RELATED"/>
    <property type="match status" value="1"/>
</dbReference>
<name>A1X0G5_9ZZZZ</name>
<keyword evidence="3" id="KW-0479">Metal-binding</keyword>
<reference evidence="6" key="1">
    <citation type="journal article" date="2007" name="J. Biol. Chem.">
        <title>Identification of the last unknown genes in the fermentation pathway of lysine.</title>
        <authorList>
            <person name="Kreimeyer A."/>
            <person name="Perret A."/>
            <person name="Lechaplais C."/>
            <person name="Vallenet D."/>
            <person name="Medigue C."/>
            <person name="Salanoubat M."/>
            <person name="Weissenbach J."/>
        </authorList>
    </citation>
    <scope>NUCLEOTIDE SEQUENCE</scope>
</reference>
<evidence type="ECO:0000256" key="3">
    <source>
        <dbReference type="ARBA" id="ARBA00022723"/>
    </source>
</evidence>
<evidence type="ECO:0000256" key="4">
    <source>
        <dbReference type="ARBA" id="ARBA00022833"/>
    </source>
</evidence>
<dbReference type="InterPro" id="IPR013785">
    <property type="entry name" value="Aldolase_TIM"/>
</dbReference>
<dbReference type="EMBL" id="CU326336">
    <property type="protein sequence ID" value="CAM07313.1"/>
    <property type="molecule type" value="Genomic_DNA"/>
</dbReference>
<evidence type="ECO:0000256" key="1">
    <source>
        <dbReference type="ARBA" id="ARBA00001947"/>
    </source>
</evidence>
<reference evidence="5" key="3">
    <citation type="submission" date="2007-10" db="EMBL/GenBank/DDBJ databases">
        <title>Identification of the last unknown genes in the fermentation pathway of lysine.</title>
        <authorList>
            <person name="Kreimeyer A."/>
            <person name="Perret A."/>
            <person name="Lechaplais C."/>
            <person name="Vallenet D."/>
            <person name="Medigue C."/>
            <person name="Salanoubat M."/>
            <person name="Weissenbach J."/>
        </authorList>
    </citation>
    <scope>NUCLEOTIDE SEQUENCE</scope>
</reference>
<dbReference type="GO" id="GO:0046872">
    <property type="term" value="F:metal ion binding"/>
    <property type="evidence" value="ECO:0007669"/>
    <property type="project" value="UniProtKB-KW"/>
</dbReference>
<keyword evidence="4" id="KW-0862">Zinc</keyword>
<dbReference type="SMR" id="A1X0G5"/>
<dbReference type="EMBL" id="CU151841">
    <property type="protein sequence ID" value="CAL49181.1"/>
    <property type="molecule type" value="Genomic_DNA"/>
</dbReference>
<dbReference type="InterPro" id="IPR058240">
    <property type="entry name" value="rSAM_sf"/>
</dbReference>
<dbReference type="AlphaFoldDB" id="A1X0G5"/>
<evidence type="ECO:0000313" key="5">
    <source>
        <dbReference type="EMBL" id="CAL49181.1"/>
    </source>
</evidence>
<accession>A1X0G5</accession>
<proteinExistence type="predicted"/>
<comment type="cofactor">
    <cofactor evidence="1">
        <name>Zn(2+)</name>
        <dbReference type="ChEBI" id="CHEBI:29105"/>
    </cofactor>
</comment>
<dbReference type="Pfam" id="PF05853">
    <property type="entry name" value="BKACE"/>
    <property type="match status" value="1"/>
</dbReference>
<dbReference type="InterPro" id="IPR008567">
    <property type="entry name" value="BKACE"/>
</dbReference>
<gene>
    <name evidence="6" type="primary">kce</name>
</gene>
<dbReference type="SUPFAM" id="SSF102114">
    <property type="entry name" value="Radical SAM enzymes"/>
    <property type="match status" value="1"/>
</dbReference>
<dbReference type="PANTHER" id="PTHR37418:SF2">
    <property type="entry name" value="3-KETO-5-AMINOHEXANOATE CLEAVAGE ENZYME"/>
    <property type="match status" value="1"/>
</dbReference>
<sequence length="276" mass="30222">MEPLILTAAITGAETTRADQPNLPITPEEQAKEAKACFEAGARVIHLHIREDDGRPSQRLDRFQEAISAIREVVPEIIIQISTGGAVGESFDKRLAPLALKPEMATLNAGTLNFGDDIFINHPADIIRLAEAFKQYNVVPEVEVYESGMVDAVARLIKKGIITQNPLHIQFVLGVPGGMSGKPKNLMYMMEHLKEEIPTATWAVAGIGRWHIPTSLIAMVTGGHIRCGFEDNIFYHKGVIAESNAQLVARLARIAKEIGRPLATPEQAREILALNK</sequence>
<evidence type="ECO:0000313" key="6">
    <source>
        <dbReference type="EMBL" id="CAM07313.1"/>
    </source>
</evidence>
<protein>
    <submittedName>
        <fullName evidence="6">3-keto-5-aminohexanoate cleavage enzyme</fullName>
    </submittedName>
</protein>
<reference evidence="6" key="2">
    <citation type="submission" date="2007-01" db="EMBL/GenBank/DDBJ databases">
        <authorList>
            <person name="Genoscope"/>
        </authorList>
    </citation>
    <scope>NUCLEOTIDE SEQUENCE</scope>
</reference>